<feature type="region of interest" description="Disordered" evidence="1">
    <location>
        <begin position="91"/>
        <end position="112"/>
    </location>
</feature>
<evidence type="ECO:0008006" key="4">
    <source>
        <dbReference type="Google" id="ProtNLM"/>
    </source>
</evidence>
<dbReference type="Pfam" id="PF26421">
    <property type="entry name" value="Avidin_like"/>
    <property type="match status" value="1"/>
</dbReference>
<evidence type="ECO:0000256" key="1">
    <source>
        <dbReference type="SAM" id="MobiDB-lite"/>
    </source>
</evidence>
<protein>
    <recommendedName>
        <fullName evidence="4">N-acetylglutamate synthase</fullName>
    </recommendedName>
</protein>
<organism evidence="2 3">
    <name type="scientific">Pseudonocardia charpentierae</name>
    <dbReference type="NCBI Taxonomy" id="3075545"/>
    <lineage>
        <taxon>Bacteria</taxon>
        <taxon>Bacillati</taxon>
        <taxon>Actinomycetota</taxon>
        <taxon>Actinomycetes</taxon>
        <taxon>Pseudonocardiales</taxon>
        <taxon>Pseudonocardiaceae</taxon>
        <taxon>Pseudonocardia</taxon>
    </lineage>
</organism>
<sequence>MDGRTVVGVSNSASGEVSGDTVFHYREHDGAVWAEYAGGSVVRGYLVGTRTGEALDFRYVHLSVGGGTASGHCTAQLEVLADGRIRSHETWEWESREGSGRSVVEERRRGSG</sequence>
<dbReference type="InterPro" id="IPR058595">
    <property type="entry name" value="Avidin-like"/>
</dbReference>
<evidence type="ECO:0000313" key="2">
    <source>
        <dbReference type="EMBL" id="MDT0349214.1"/>
    </source>
</evidence>
<reference evidence="3" key="1">
    <citation type="submission" date="2023-07" db="EMBL/GenBank/DDBJ databases">
        <title>30 novel species of actinomycetes from the DSMZ collection.</title>
        <authorList>
            <person name="Nouioui I."/>
        </authorList>
    </citation>
    <scope>NUCLEOTIDE SEQUENCE [LARGE SCALE GENOMIC DNA]</scope>
    <source>
        <strain evidence="3">DSM 45834</strain>
    </source>
</reference>
<evidence type="ECO:0000313" key="3">
    <source>
        <dbReference type="Proteomes" id="UP001183202"/>
    </source>
</evidence>
<proteinExistence type="predicted"/>
<dbReference type="EMBL" id="JAVREJ010000003">
    <property type="protein sequence ID" value="MDT0349214.1"/>
    <property type="molecule type" value="Genomic_DNA"/>
</dbReference>
<comment type="caution">
    <text evidence="2">The sequence shown here is derived from an EMBL/GenBank/DDBJ whole genome shotgun (WGS) entry which is preliminary data.</text>
</comment>
<dbReference type="Proteomes" id="UP001183202">
    <property type="component" value="Unassembled WGS sequence"/>
</dbReference>
<name>A0ABU2N7F4_9PSEU</name>
<accession>A0ABU2N7F4</accession>
<gene>
    <name evidence="2" type="ORF">RM445_06715</name>
</gene>
<keyword evidence="3" id="KW-1185">Reference proteome</keyword>
<dbReference type="RefSeq" id="WP_311555194.1">
    <property type="nucleotide sequence ID" value="NZ_JAVREJ010000003.1"/>
</dbReference>